<name>A0ABS3W9X8_9BACL</name>
<dbReference type="Pfam" id="PF04309">
    <property type="entry name" value="G3P_antiterm"/>
    <property type="match status" value="1"/>
</dbReference>
<dbReference type="PANTHER" id="PTHR35787">
    <property type="entry name" value="GLYCEROL UPTAKE OPERON ANTITERMINATOR REGULATORY PROTEIN"/>
    <property type="match status" value="1"/>
</dbReference>
<gene>
    <name evidence="1" type="ORF">I8J29_13060</name>
</gene>
<accession>A0ABS3W9X8</accession>
<dbReference type="EMBL" id="JAGGDJ010000007">
    <property type="protein sequence ID" value="MBO7745132.1"/>
    <property type="molecule type" value="Genomic_DNA"/>
</dbReference>
<dbReference type="InterPro" id="IPR006699">
    <property type="entry name" value="GlpP"/>
</dbReference>
<keyword evidence="2" id="KW-1185">Reference proteome</keyword>
<reference evidence="1 2" key="1">
    <citation type="submission" date="2021-03" db="EMBL/GenBank/DDBJ databases">
        <title>Paenibacillus artemisicola MWE-103 whole genome sequence.</title>
        <authorList>
            <person name="Ham Y.J."/>
        </authorList>
    </citation>
    <scope>NUCLEOTIDE SEQUENCE [LARGE SCALE GENOMIC DNA]</scope>
    <source>
        <strain evidence="1 2">MWE-103</strain>
    </source>
</reference>
<dbReference type="Gene3D" id="3.20.20.70">
    <property type="entry name" value="Aldolase class I"/>
    <property type="match status" value="1"/>
</dbReference>
<dbReference type="PANTHER" id="PTHR35787:SF1">
    <property type="entry name" value="GLYCEROL UPTAKE OPERON ANTITERMINATOR REGULATORY PROTEIN"/>
    <property type="match status" value="1"/>
</dbReference>
<proteinExistence type="predicted"/>
<protein>
    <submittedName>
        <fullName evidence="1">Glycerol-3-phosphate responsive antiterminator</fullName>
    </submittedName>
</protein>
<dbReference type="SUPFAM" id="SSF110391">
    <property type="entry name" value="GlpP-like"/>
    <property type="match status" value="1"/>
</dbReference>
<evidence type="ECO:0000313" key="1">
    <source>
        <dbReference type="EMBL" id="MBO7745132.1"/>
    </source>
</evidence>
<comment type="caution">
    <text evidence="1">The sequence shown here is derived from an EMBL/GenBank/DDBJ whole genome shotgun (WGS) entry which is preliminary data.</text>
</comment>
<evidence type="ECO:0000313" key="2">
    <source>
        <dbReference type="Proteomes" id="UP000670947"/>
    </source>
</evidence>
<sequence length="248" mass="26852">MERAGKNGAADHAAFLEGLAAHRMIASIKDPRHIETALSLHRQLSGIFLLTGHIGVVKGYVDVFQAHGLPVFLHLEKMGGLSTDNYGLDYLAKVIKPTGIISTKTSVVKTAKKMGLLTVQRFFLVDTEGLENIAKSLAQSEPDIVEVMPARIPDMIDRVKSFTSLPIITGGLLYERSQAEECLRHGAAAISASRPELWRCLGPSPELRAPSAAAAPAGRERKRFPLAHVGLGLTALYEYSYNLSNGII</sequence>
<dbReference type="InterPro" id="IPR013785">
    <property type="entry name" value="Aldolase_TIM"/>
</dbReference>
<dbReference type="RefSeq" id="WP_208848031.1">
    <property type="nucleotide sequence ID" value="NZ_JAGGDJ010000007.1"/>
</dbReference>
<dbReference type="Proteomes" id="UP000670947">
    <property type="component" value="Unassembled WGS sequence"/>
</dbReference>
<organism evidence="1 2">
    <name type="scientific">Paenibacillus artemisiicola</name>
    <dbReference type="NCBI Taxonomy" id="1172618"/>
    <lineage>
        <taxon>Bacteria</taxon>
        <taxon>Bacillati</taxon>
        <taxon>Bacillota</taxon>
        <taxon>Bacilli</taxon>
        <taxon>Bacillales</taxon>
        <taxon>Paenibacillaceae</taxon>
        <taxon>Paenibacillus</taxon>
    </lineage>
</organism>